<evidence type="ECO:0000256" key="3">
    <source>
        <dbReference type="ARBA" id="ARBA00004647"/>
    </source>
</evidence>
<dbReference type="Gene3D" id="1.25.10.10">
    <property type="entry name" value="Leucine-rich Repeat Variant"/>
    <property type="match status" value="1"/>
</dbReference>
<comment type="subcellular location">
    <subcellularLocation>
        <location evidence="2">Cell projection</location>
        <location evidence="2">Cilium</location>
    </subcellularLocation>
    <subcellularLocation>
        <location evidence="1">Cytoplasm</location>
        <location evidence="1">Cytoskeleton</location>
        <location evidence="1">Microtubule organizing center</location>
        <location evidence="1">Centrosome</location>
        <location evidence="1">Centriole</location>
    </subcellularLocation>
    <subcellularLocation>
        <location evidence="3">Cytoplasm</location>
        <location evidence="3">Cytoskeleton</location>
        <location evidence="3">Spindle pole</location>
    </subcellularLocation>
</comment>
<dbReference type="SMART" id="SM01349">
    <property type="entry name" value="TOG"/>
    <property type="match status" value="1"/>
</dbReference>
<dbReference type="AlphaFoldDB" id="A0A3M7PKW3"/>
<evidence type="ECO:0000256" key="4">
    <source>
        <dbReference type="ARBA" id="ARBA00022490"/>
    </source>
</evidence>
<comment type="function">
    <text evidence="9">Required for ciliogenesis and for structural integrity at the ciliary tip.</text>
</comment>
<proteinExistence type="predicted"/>
<organism evidence="14 15">
    <name type="scientific">Brachionus plicatilis</name>
    <name type="common">Marine rotifer</name>
    <name type="synonym">Brachionus muelleri</name>
    <dbReference type="NCBI Taxonomy" id="10195"/>
    <lineage>
        <taxon>Eukaryota</taxon>
        <taxon>Metazoa</taxon>
        <taxon>Spiralia</taxon>
        <taxon>Gnathifera</taxon>
        <taxon>Rotifera</taxon>
        <taxon>Eurotatoria</taxon>
        <taxon>Monogononta</taxon>
        <taxon>Pseudotrocha</taxon>
        <taxon>Ploima</taxon>
        <taxon>Brachionidae</taxon>
        <taxon>Brachionus</taxon>
    </lineage>
</organism>
<evidence type="ECO:0000256" key="12">
    <source>
        <dbReference type="SAM" id="MobiDB-lite"/>
    </source>
</evidence>
<evidence type="ECO:0000256" key="9">
    <source>
        <dbReference type="ARBA" id="ARBA00059645"/>
    </source>
</evidence>
<sequence>PESKELLQKRANFNSDAESRVDLRTSHRKSIELSGDLDYDSANGSKSPVIHSPKPLLSNRQRNSQTSPRSNRASISERPEKPPTPYEDRVIPTLRNTNKSRIDKNDYPSNENDDGPISQSNDALVTEQDNFEPESYDPMDGTEEMTEREVREAALMNDYLGKQIVTKLYSKNFQNREDAIQEVFNNLTNYKGEREEAKLLMRASGILVAKMCKDHVFSVFNKTVTLFQFLVTEFASNHSIGKSDINYVLEKALPVLIHRTGDTNARLRQRAQEYLVEMATFTEIKPLHTVPNYCTVPIRLQIAPRLALSRVEIIDELVRRLGTKENGLNVDNISKFCAQALDHNCGECRELAAKILVQMYREYGNAVRKHLPPDNDMNRRNKKYRSLYDAFDSIDGKPLQNYDKVK</sequence>
<evidence type="ECO:0000256" key="11">
    <source>
        <dbReference type="ARBA" id="ARBA00068547"/>
    </source>
</evidence>
<keyword evidence="15" id="KW-1185">Reference proteome</keyword>
<gene>
    <name evidence="14" type="ORF">BpHYR1_019279</name>
</gene>
<keyword evidence="6" id="KW-0175">Coiled coil</keyword>
<evidence type="ECO:0000256" key="6">
    <source>
        <dbReference type="ARBA" id="ARBA00023054"/>
    </source>
</evidence>
<reference evidence="14 15" key="1">
    <citation type="journal article" date="2018" name="Sci. Rep.">
        <title>Genomic signatures of local adaptation to the degree of environmental predictability in rotifers.</title>
        <authorList>
            <person name="Franch-Gras L."/>
            <person name="Hahn C."/>
            <person name="Garcia-Roger E.M."/>
            <person name="Carmona M.J."/>
            <person name="Serra M."/>
            <person name="Gomez A."/>
        </authorList>
    </citation>
    <scope>NUCLEOTIDE SEQUENCE [LARGE SCALE GENOMIC DNA]</scope>
    <source>
        <strain evidence="14">HYR1</strain>
    </source>
</reference>
<feature type="non-terminal residue" evidence="14">
    <location>
        <position position="1"/>
    </location>
</feature>
<dbReference type="GO" id="GO:0005814">
    <property type="term" value="C:centriole"/>
    <property type="evidence" value="ECO:0007669"/>
    <property type="project" value="UniProtKB-SubCell"/>
</dbReference>
<dbReference type="InterPro" id="IPR016024">
    <property type="entry name" value="ARM-type_fold"/>
</dbReference>
<feature type="compositionally biased region" description="Basic and acidic residues" evidence="12">
    <location>
        <begin position="17"/>
        <end position="31"/>
    </location>
</feature>
<dbReference type="SUPFAM" id="SSF48371">
    <property type="entry name" value="ARM repeat"/>
    <property type="match status" value="1"/>
</dbReference>
<comment type="caution">
    <text evidence="14">The sequence shown here is derived from an EMBL/GenBank/DDBJ whole genome shotgun (WGS) entry which is preliminary data.</text>
</comment>
<evidence type="ECO:0000313" key="15">
    <source>
        <dbReference type="Proteomes" id="UP000276133"/>
    </source>
</evidence>
<dbReference type="InterPro" id="IPR052607">
    <property type="entry name" value="CEP104-like"/>
</dbReference>
<dbReference type="InterPro" id="IPR011989">
    <property type="entry name" value="ARM-like"/>
</dbReference>
<evidence type="ECO:0000256" key="5">
    <source>
        <dbReference type="ARBA" id="ARBA00022737"/>
    </source>
</evidence>
<dbReference type="Proteomes" id="UP000276133">
    <property type="component" value="Unassembled WGS sequence"/>
</dbReference>
<dbReference type="PANTHER" id="PTHR13371">
    <property type="entry name" value="GLYCINE-, GLUTAMATE-, THIENYLCYCLOHEXYLPIPERIDINE-BINDING PROTEIN"/>
    <property type="match status" value="1"/>
</dbReference>
<keyword evidence="4" id="KW-0963">Cytoplasm</keyword>
<feature type="domain" description="TOG" evidence="13">
    <location>
        <begin position="144"/>
        <end position="400"/>
    </location>
</feature>
<feature type="region of interest" description="Disordered" evidence="12">
    <location>
        <begin position="1"/>
        <end position="121"/>
    </location>
</feature>
<evidence type="ECO:0000256" key="7">
    <source>
        <dbReference type="ARBA" id="ARBA00023212"/>
    </source>
</evidence>
<dbReference type="OrthoDB" id="66599at2759"/>
<keyword evidence="5" id="KW-0677">Repeat</keyword>
<dbReference type="PANTHER" id="PTHR13371:SF0">
    <property type="entry name" value="CENTROSOMAL PROTEIN OF 104 KDA"/>
    <property type="match status" value="1"/>
</dbReference>
<keyword evidence="8" id="KW-0966">Cell projection</keyword>
<evidence type="ECO:0000256" key="1">
    <source>
        <dbReference type="ARBA" id="ARBA00004114"/>
    </source>
</evidence>
<dbReference type="GO" id="GO:0005929">
    <property type="term" value="C:cilium"/>
    <property type="evidence" value="ECO:0007669"/>
    <property type="project" value="UniProtKB-SubCell"/>
</dbReference>
<dbReference type="InterPro" id="IPR034085">
    <property type="entry name" value="TOG"/>
</dbReference>
<evidence type="ECO:0000259" key="13">
    <source>
        <dbReference type="SMART" id="SM01349"/>
    </source>
</evidence>
<accession>A0A3M7PKW3</accession>
<protein>
    <recommendedName>
        <fullName evidence="11">Centrosomal protein of 104 kDa</fullName>
    </recommendedName>
</protein>
<name>A0A3M7PKW3_BRAPC</name>
<dbReference type="GO" id="GO:0000922">
    <property type="term" value="C:spindle pole"/>
    <property type="evidence" value="ECO:0007669"/>
    <property type="project" value="UniProtKB-SubCell"/>
</dbReference>
<dbReference type="Pfam" id="PF21040">
    <property type="entry name" value="CEP104-like_TOG"/>
    <property type="match status" value="1"/>
</dbReference>
<feature type="compositionally biased region" description="Polar residues" evidence="12">
    <location>
        <begin position="58"/>
        <end position="74"/>
    </location>
</feature>
<keyword evidence="7" id="KW-0206">Cytoskeleton</keyword>
<dbReference type="EMBL" id="REGN01010066">
    <property type="protein sequence ID" value="RMZ99766.1"/>
    <property type="molecule type" value="Genomic_DNA"/>
</dbReference>
<evidence type="ECO:0000256" key="2">
    <source>
        <dbReference type="ARBA" id="ARBA00004138"/>
    </source>
</evidence>
<evidence type="ECO:0000256" key="8">
    <source>
        <dbReference type="ARBA" id="ARBA00023273"/>
    </source>
</evidence>
<comment type="subunit">
    <text evidence="10">Interacts with CCP110 and CEP97. Interacts with ARMC9, TOGARAM1, CCDC66 and CSPP1.</text>
</comment>
<evidence type="ECO:0000256" key="10">
    <source>
        <dbReference type="ARBA" id="ARBA00065345"/>
    </source>
</evidence>
<evidence type="ECO:0000313" key="14">
    <source>
        <dbReference type="EMBL" id="RMZ99766.1"/>
    </source>
</evidence>
<dbReference type="FunFam" id="1.25.10.10:FF:000200">
    <property type="entry name" value="Centrosomal protein of 104 kDa"/>
    <property type="match status" value="1"/>
</dbReference>
<feature type="compositionally biased region" description="Basic and acidic residues" evidence="12">
    <location>
        <begin position="75"/>
        <end position="90"/>
    </location>
</feature>